<dbReference type="Proteomes" id="UP001159427">
    <property type="component" value="Unassembled WGS sequence"/>
</dbReference>
<dbReference type="EMBL" id="CALNXI010000501">
    <property type="protein sequence ID" value="CAH3028265.1"/>
    <property type="molecule type" value="Genomic_DNA"/>
</dbReference>
<feature type="region of interest" description="Disordered" evidence="1">
    <location>
        <begin position="75"/>
        <end position="101"/>
    </location>
</feature>
<reference evidence="2 3" key="1">
    <citation type="submission" date="2022-05" db="EMBL/GenBank/DDBJ databases">
        <authorList>
            <consortium name="Genoscope - CEA"/>
            <person name="William W."/>
        </authorList>
    </citation>
    <scope>NUCLEOTIDE SEQUENCE [LARGE SCALE GENOMIC DNA]</scope>
</reference>
<protein>
    <submittedName>
        <fullName evidence="2">Uncharacterized protein</fullName>
    </submittedName>
</protein>
<evidence type="ECO:0000313" key="3">
    <source>
        <dbReference type="Proteomes" id="UP001159427"/>
    </source>
</evidence>
<name>A0ABN8MEX5_9CNID</name>
<comment type="caution">
    <text evidence="2">The sequence shown here is derived from an EMBL/GenBank/DDBJ whole genome shotgun (WGS) entry which is preliminary data.</text>
</comment>
<accession>A0ABN8MEX5</accession>
<evidence type="ECO:0000256" key="1">
    <source>
        <dbReference type="SAM" id="MobiDB-lite"/>
    </source>
</evidence>
<dbReference type="CDD" id="cd21075">
    <property type="entry name" value="DBD_XPA-like"/>
    <property type="match status" value="1"/>
</dbReference>
<organism evidence="2 3">
    <name type="scientific">Porites evermanni</name>
    <dbReference type="NCBI Taxonomy" id="104178"/>
    <lineage>
        <taxon>Eukaryota</taxon>
        <taxon>Metazoa</taxon>
        <taxon>Cnidaria</taxon>
        <taxon>Anthozoa</taxon>
        <taxon>Hexacorallia</taxon>
        <taxon>Scleractinia</taxon>
        <taxon>Fungiina</taxon>
        <taxon>Poritidae</taxon>
        <taxon>Porites</taxon>
    </lineage>
</organism>
<gene>
    <name evidence="2" type="ORF">PEVE_00033683</name>
</gene>
<proteinExistence type="predicted"/>
<evidence type="ECO:0000313" key="2">
    <source>
        <dbReference type="EMBL" id="CAH3028265.1"/>
    </source>
</evidence>
<sequence>MNSDSSFIFSWPTAAEAKKDYFLTTEDLSDLSYRIPPWHRFGMGRPSKYFDPKDLERKAEAKYGVEGFKAKVASREERNKKRKLKEESRENEAKNYEAKKSKLVEENPNTIKQVVSDMAGLVGLTKKCSEEQLQQLVVMVAEKNKSVLNTANEVKDVAMLPRKKFTELQPALAKLFNTNADAALQKSTEKQKREEQKVLQVKQLNEQAAGTWKLTVTDPPQCVGDTGDLTLDLGFGASGELLLDEACSGGDIMGFKDPKKGDQLAEKTLHFKTEQKVCGKWYKGSLSVSMSRDEEGLLLTGSFYQGFKERNCPSRWKFTGRQEGSDDSNA</sequence>
<keyword evidence="3" id="KW-1185">Reference proteome</keyword>